<accession>A0ABQ5N7H6</accession>
<dbReference type="Proteomes" id="UP001208567">
    <property type="component" value="Unassembled WGS sequence"/>
</dbReference>
<evidence type="ECO:0000313" key="1">
    <source>
        <dbReference type="EMBL" id="GLC31151.1"/>
    </source>
</evidence>
<dbReference type="InterPro" id="IPR046904">
    <property type="entry name" value="ABC-3C_MC2"/>
</dbReference>
<gene>
    <name evidence="1" type="ORF">bsdE14_25610</name>
</gene>
<evidence type="ECO:0000313" key="2">
    <source>
        <dbReference type="Proteomes" id="UP001208567"/>
    </source>
</evidence>
<comment type="caution">
    <text evidence="1">The sequence shown here is derived from an EMBL/GenBank/DDBJ whole genome shotgun (WGS) entry which is preliminary data.</text>
</comment>
<dbReference type="EMBL" id="BRXR01000001">
    <property type="protein sequence ID" value="GLC31151.1"/>
    <property type="molecule type" value="Genomic_DNA"/>
</dbReference>
<dbReference type="Pfam" id="PF20288">
    <property type="entry name" value="MC2"/>
    <property type="match status" value="1"/>
</dbReference>
<name>A0ABQ5N7H6_9CLOT</name>
<proteinExistence type="predicted"/>
<sequence length="162" mass="19598">MIEDRNKVFSDLVIDSVRLLILISKFDYKKTFKLTLDKIMLYDFYLQFPNTMFKNNKDVEIGNIDFFEYYSYYHWKPRDDQYLMALNYLISKQLILRKIENNKFYYLVSELGVEFVNDLTSEYKLKLDRIATIVKQKISKLSDETVENQILEKIKFGIRYEG</sequence>
<protein>
    <submittedName>
        <fullName evidence="1">Uncharacterized protein</fullName>
    </submittedName>
</protein>
<reference evidence="1 2" key="1">
    <citation type="journal article" date="2024" name="Int. J. Syst. Evol. Microbiol.">
        <title>Clostridium omnivorum sp. nov., isolated from anoxic soil under the treatment of reductive soil disinfestation.</title>
        <authorList>
            <person name="Ueki A."/>
            <person name="Tonouchi A."/>
            <person name="Kaku N."/>
            <person name="Honma S."/>
            <person name="Ueki K."/>
        </authorList>
    </citation>
    <scope>NUCLEOTIDE SEQUENCE [LARGE SCALE GENOMIC DNA]</scope>
    <source>
        <strain evidence="1 2">E14</strain>
    </source>
</reference>
<dbReference type="RefSeq" id="WP_264850430.1">
    <property type="nucleotide sequence ID" value="NZ_BRXR01000001.1"/>
</dbReference>
<keyword evidence="2" id="KW-1185">Reference proteome</keyword>
<organism evidence="1 2">
    <name type="scientific">Clostridium omnivorum</name>
    <dbReference type="NCBI Taxonomy" id="1604902"/>
    <lineage>
        <taxon>Bacteria</taxon>
        <taxon>Bacillati</taxon>
        <taxon>Bacillota</taxon>
        <taxon>Clostridia</taxon>
        <taxon>Eubacteriales</taxon>
        <taxon>Clostridiaceae</taxon>
        <taxon>Clostridium</taxon>
    </lineage>
</organism>